<evidence type="ECO:0000313" key="2">
    <source>
        <dbReference type="EMBL" id="CBY40146.1"/>
    </source>
</evidence>
<gene>
    <name evidence="2" type="ORF">GSOID_T00022123001</name>
</gene>
<keyword evidence="1" id="KW-0812">Transmembrane</keyword>
<dbReference type="Proteomes" id="UP000011014">
    <property type="component" value="Unassembled WGS sequence"/>
</dbReference>
<protein>
    <submittedName>
        <fullName evidence="2">Uncharacterized protein</fullName>
    </submittedName>
</protein>
<dbReference type="AlphaFoldDB" id="E4YXG3"/>
<name>E4YXG3_OIKDI</name>
<proteinExistence type="predicted"/>
<organism evidence="2">
    <name type="scientific">Oikopleura dioica</name>
    <name type="common">Tunicate</name>
    <dbReference type="NCBI Taxonomy" id="34765"/>
    <lineage>
        <taxon>Eukaryota</taxon>
        <taxon>Metazoa</taxon>
        <taxon>Chordata</taxon>
        <taxon>Tunicata</taxon>
        <taxon>Appendicularia</taxon>
        <taxon>Copelata</taxon>
        <taxon>Oikopleuridae</taxon>
        <taxon>Oikopleura</taxon>
    </lineage>
</organism>
<dbReference type="EMBL" id="FN655797">
    <property type="protein sequence ID" value="CBY40146.1"/>
    <property type="molecule type" value="Genomic_DNA"/>
</dbReference>
<feature type="transmembrane region" description="Helical" evidence="1">
    <location>
        <begin position="12"/>
        <end position="33"/>
    </location>
</feature>
<reference evidence="2" key="1">
    <citation type="journal article" date="2010" name="Science">
        <title>Plasticity of animal genome architecture unmasked by rapid evolution of a pelagic tunicate.</title>
        <authorList>
            <person name="Denoeud F."/>
            <person name="Henriet S."/>
            <person name="Mungpakdee S."/>
            <person name="Aury J.M."/>
            <person name="Da Silva C."/>
            <person name="Brinkmann H."/>
            <person name="Mikhaleva J."/>
            <person name="Olsen L.C."/>
            <person name="Jubin C."/>
            <person name="Canestro C."/>
            <person name="Bouquet J.M."/>
            <person name="Danks G."/>
            <person name="Poulain J."/>
            <person name="Campsteijn C."/>
            <person name="Adamski M."/>
            <person name="Cross I."/>
            <person name="Yadetie F."/>
            <person name="Muffato M."/>
            <person name="Louis A."/>
            <person name="Butcher S."/>
            <person name="Tsagkogeorga G."/>
            <person name="Konrad A."/>
            <person name="Singh S."/>
            <person name="Jensen M.F."/>
            <person name="Cong E.H."/>
            <person name="Eikeseth-Otteraa H."/>
            <person name="Noel B."/>
            <person name="Anthouard V."/>
            <person name="Porcel B.M."/>
            <person name="Kachouri-Lafond R."/>
            <person name="Nishino A."/>
            <person name="Ugolini M."/>
            <person name="Chourrout P."/>
            <person name="Nishida H."/>
            <person name="Aasland R."/>
            <person name="Huzurbazar S."/>
            <person name="Westhof E."/>
            <person name="Delsuc F."/>
            <person name="Lehrach H."/>
            <person name="Reinhardt R."/>
            <person name="Weissenbach J."/>
            <person name="Roy S.W."/>
            <person name="Artiguenave F."/>
            <person name="Postlethwait J.H."/>
            <person name="Manak J.R."/>
            <person name="Thompson E.M."/>
            <person name="Jaillon O."/>
            <person name="Du Pasquier L."/>
            <person name="Boudinot P."/>
            <person name="Liberles D.A."/>
            <person name="Volff J.N."/>
            <person name="Philippe H."/>
            <person name="Lenhard B."/>
            <person name="Roest Crollius H."/>
            <person name="Wincker P."/>
            <person name="Chourrout D."/>
        </authorList>
    </citation>
    <scope>NUCLEOTIDE SEQUENCE [LARGE SCALE GENOMIC DNA]</scope>
</reference>
<accession>E4YXG3</accession>
<evidence type="ECO:0000256" key="1">
    <source>
        <dbReference type="SAM" id="Phobius"/>
    </source>
</evidence>
<feature type="transmembrane region" description="Helical" evidence="1">
    <location>
        <begin position="45"/>
        <end position="70"/>
    </location>
</feature>
<keyword evidence="1" id="KW-0472">Membrane</keyword>
<keyword evidence="1" id="KW-1133">Transmembrane helix</keyword>
<sequence length="87" mass="9629">MTKGAHTLRTWGILSMVLLVIVFSTYGAGFSIWRVIEVSVNVPTWLAFYFLGLFSAIFFVGFAGVAALALQSIRLHQLLSALSDWSF</sequence>